<feature type="domain" description="DUF2399" evidence="1">
    <location>
        <begin position="294"/>
        <end position="465"/>
    </location>
</feature>
<feature type="domain" description="Conserved hypothetical protein CHP02679 N terminus" evidence="2">
    <location>
        <begin position="39"/>
        <end position="283"/>
    </location>
</feature>
<dbReference type="InterPro" id="IPR024466">
    <property type="entry name" value="CHP02679_N"/>
</dbReference>
<name>A0A9W5W7A6_9BACL</name>
<evidence type="ECO:0000259" key="2">
    <source>
        <dbReference type="Pfam" id="PF11796"/>
    </source>
</evidence>
<dbReference type="AlphaFoldDB" id="A0A9W5W7A6"/>
<dbReference type="OrthoDB" id="1661308at2"/>
<comment type="caution">
    <text evidence="3">The sequence shown here is derived from an EMBL/GenBank/DDBJ whole genome shotgun (WGS) entry which is preliminary data.</text>
</comment>
<dbReference type="Pfam" id="PF11796">
    <property type="entry name" value="DUF3323"/>
    <property type="match status" value="1"/>
</dbReference>
<protein>
    <recommendedName>
        <fullName evidence="5">DUF2399 domain-containing protein</fullName>
    </recommendedName>
</protein>
<dbReference type="InterPro" id="IPR024465">
    <property type="entry name" value="DUF2399"/>
</dbReference>
<evidence type="ECO:0000313" key="4">
    <source>
        <dbReference type="Proteomes" id="UP000053750"/>
    </source>
</evidence>
<dbReference type="RefSeq" id="WP_036581102.1">
    <property type="nucleotide sequence ID" value="NZ_KK082210.1"/>
</dbReference>
<sequence length="476" mass="52527">MREREKTREDNARGYFLKPGFRRMLAEVWRRYEGLEKVGGHAVIAAASAEECEAVNTFFGWNVKPGDTIKVPLPLFERELASSSFPYSITELHVVLSGKPLLTKTDRELLARDAWSAIFREVREVLLGDGGDIHPQLNNWLERLMQGAAGGYRTLKELMRESPAAAVRSLTAASRAFNVILTSEAGFGSGSLQLPSIRLPVLAAQVSGDAHALDRTRPAGRLFFQALKERAGGNKAGDFTFEESPYNAPTDAAAGLNSLLVREIYRAAGIADDDISSIVHFYDPLGQRSTPPGVLTLRQIEAAERFEPFSDVYVVENPPVFSTLVDLAEARLGMRAELPVCAHRPLLLCVSGPASAAALRLIDRLVEQGPWSGRLFYSGDFDVKGLEIGNVLAARYREHFAAWRFGAGTYAQGVKATERRLSLSGEERARLGKFKALWDARLADDMNAGGYKLFQEQFISELGTDWLNAMEGRHPR</sequence>
<dbReference type="EMBL" id="JFHU01000134">
    <property type="protein sequence ID" value="EXX88125.1"/>
    <property type="molecule type" value="Genomic_DNA"/>
</dbReference>
<organism evidence="3 4">
    <name type="scientific">Paenibacillus darwinianus</name>
    <dbReference type="NCBI Taxonomy" id="1380763"/>
    <lineage>
        <taxon>Bacteria</taxon>
        <taxon>Bacillati</taxon>
        <taxon>Bacillota</taxon>
        <taxon>Bacilli</taxon>
        <taxon>Bacillales</taxon>
        <taxon>Paenibacillaceae</taxon>
        <taxon>Paenibacillus</taxon>
    </lineage>
</organism>
<evidence type="ECO:0008006" key="5">
    <source>
        <dbReference type="Google" id="ProtNLM"/>
    </source>
</evidence>
<proteinExistence type="predicted"/>
<reference evidence="3 4" key="1">
    <citation type="submission" date="2014-02" db="EMBL/GenBank/DDBJ databases">
        <title>Genome sequence of Paenibacillus darwinianus reveals adaptive mechanisms for survival in Antarctic soils.</title>
        <authorList>
            <person name="Dsouza M."/>
            <person name="Taylor M.W."/>
            <person name="Turner S.J."/>
            <person name="Aislabie J."/>
        </authorList>
    </citation>
    <scope>NUCLEOTIDE SEQUENCE [LARGE SCALE GENOMIC DNA]</scope>
    <source>
        <strain evidence="3 4">CE1</strain>
    </source>
</reference>
<dbReference type="Pfam" id="PF09664">
    <property type="entry name" value="DUF2399"/>
    <property type="match status" value="1"/>
</dbReference>
<evidence type="ECO:0000259" key="1">
    <source>
        <dbReference type="Pfam" id="PF09664"/>
    </source>
</evidence>
<keyword evidence="4" id="KW-1185">Reference proteome</keyword>
<gene>
    <name evidence="3" type="ORF">BG53_02525</name>
</gene>
<evidence type="ECO:0000313" key="3">
    <source>
        <dbReference type="EMBL" id="EXX88125.1"/>
    </source>
</evidence>
<dbReference type="Proteomes" id="UP000053750">
    <property type="component" value="Unassembled WGS sequence"/>
</dbReference>
<accession>A0A9W5W7A6</accession>